<comment type="catalytic activity">
    <reaction evidence="8 9">
        <text>D-xylulose + ATP = D-xylulose 5-phosphate + ADP + H(+)</text>
        <dbReference type="Rhea" id="RHEA:10964"/>
        <dbReference type="ChEBI" id="CHEBI:15378"/>
        <dbReference type="ChEBI" id="CHEBI:17140"/>
        <dbReference type="ChEBI" id="CHEBI:30616"/>
        <dbReference type="ChEBI" id="CHEBI:57737"/>
        <dbReference type="ChEBI" id="CHEBI:456216"/>
        <dbReference type="EC" id="2.7.1.17"/>
    </reaction>
</comment>
<dbReference type="InterPro" id="IPR043129">
    <property type="entry name" value="ATPase_NBD"/>
</dbReference>
<dbReference type="PIRSF" id="PIRSF000538">
    <property type="entry name" value="GlpK"/>
    <property type="match status" value="1"/>
</dbReference>
<sequence>MYIGIDLGTSGVKVVLLDENQQIVAITHKSIPISRPQPLWSEQNPQDWWNATNEAMLELASQQDLTTVKAIGLTGQMHGATLLDKADNILSPAILWNDGRSFAECEELEKLVPNSREITGNLMMPGFTAPKLRWVDKHLPNIAEKVSKVLLPKDYLRLLMTGEYASDMSDASGTMWLDVGKRDWNASLLNACGLDTENMPKLFEGNQVTGYLRSSLAQQWKMKEVPVIAGGGDNAAGAIGIGLYQPGQAMLSLGTSGVYFVVSDKFHANPQKAVHSFCHALPDRWHLMSVILSAASAVDWAAKSLGFKDVPTLFQQVEADKTASDAIFLPYLSGERTPHNDPYAKGVFWGLGHNDNAVTMAKAVIEGVSFAMAQSIDVLHETGVKAENIALIGGGAKSAYWRQLLANISGKTFEYRTGGDVGPALGAAKLAQIALNPEQDIATFCQPLALEETYQPDSARYAEYQAKRQKFDELYQRLKGL</sequence>
<dbReference type="RefSeq" id="WP_273749113.1">
    <property type="nucleotide sequence ID" value="NZ_JAQSJE010000007.1"/>
</dbReference>
<feature type="site" description="Important for activity" evidence="8">
    <location>
        <position position="6"/>
    </location>
</feature>
<dbReference type="InterPro" id="IPR018485">
    <property type="entry name" value="FGGY_C"/>
</dbReference>
<dbReference type="Pfam" id="PF02782">
    <property type="entry name" value="FGGY_C"/>
    <property type="match status" value="1"/>
</dbReference>
<evidence type="ECO:0000259" key="10">
    <source>
        <dbReference type="Pfam" id="PF00370"/>
    </source>
</evidence>
<reference evidence="12 13" key="1">
    <citation type="submission" date="2023-02" db="EMBL/GenBank/DDBJ databases">
        <title>Mannheimia cairiniae sp. nov., a novel species of Mannheimia obtained from moscovy ducks (Cairina moschata) and reclassification of Mannheimia ovis as heterotypic synonym of Mannheimia pernigra.</title>
        <authorList>
            <person name="Christensen H."/>
        </authorList>
    </citation>
    <scope>NUCLEOTIDE SEQUENCE [LARGE SCALE GENOMIC DNA]</scope>
    <source>
        <strain evidence="12 13">AT1</strain>
    </source>
</reference>
<organism evidence="12 13">
    <name type="scientific">Mannheimia cairinae</name>
    <dbReference type="NCBI Taxonomy" id="3025936"/>
    <lineage>
        <taxon>Bacteria</taxon>
        <taxon>Pseudomonadati</taxon>
        <taxon>Pseudomonadota</taxon>
        <taxon>Gammaproteobacteria</taxon>
        <taxon>Pasteurellales</taxon>
        <taxon>Pasteurellaceae</taxon>
        <taxon>Mannheimia</taxon>
    </lineage>
</organism>
<dbReference type="PROSITE" id="PS00933">
    <property type="entry name" value="FGGY_KINASES_1"/>
    <property type="match status" value="1"/>
</dbReference>
<dbReference type="EMBL" id="JAQSJE010000007">
    <property type="protein sequence ID" value="MDD0824320.1"/>
    <property type="molecule type" value="Genomic_DNA"/>
</dbReference>
<keyword evidence="13" id="KW-1185">Reference proteome</keyword>
<dbReference type="InterPro" id="IPR018484">
    <property type="entry name" value="FGGY_N"/>
</dbReference>
<name>A0ABT5MQ69_9PAST</name>
<keyword evidence="2 8" id="KW-0859">Xylose metabolism</keyword>
<dbReference type="PANTHER" id="PTHR43095">
    <property type="entry name" value="SUGAR KINASE"/>
    <property type="match status" value="1"/>
</dbReference>
<dbReference type="HAMAP" id="MF_02220">
    <property type="entry name" value="XylB"/>
    <property type="match status" value="1"/>
</dbReference>
<dbReference type="EC" id="2.7.1.17" evidence="8 9"/>
<evidence type="ECO:0000259" key="11">
    <source>
        <dbReference type="Pfam" id="PF02782"/>
    </source>
</evidence>
<evidence type="ECO:0000256" key="6">
    <source>
        <dbReference type="ARBA" id="ARBA00022840"/>
    </source>
</evidence>
<dbReference type="NCBIfam" id="TIGR01312">
    <property type="entry name" value="XylB"/>
    <property type="match status" value="1"/>
</dbReference>
<keyword evidence="5 8" id="KW-0418">Kinase</keyword>
<comment type="function">
    <text evidence="8">Catalyzes the phosphorylation of D-xylulose to D-xylulose 5-phosphate.</text>
</comment>
<evidence type="ECO:0000256" key="3">
    <source>
        <dbReference type="ARBA" id="ARBA00022679"/>
    </source>
</evidence>
<evidence type="ECO:0000256" key="1">
    <source>
        <dbReference type="ARBA" id="ARBA00009156"/>
    </source>
</evidence>
<feature type="domain" description="Carbohydrate kinase FGGY N-terminal" evidence="10">
    <location>
        <begin position="1"/>
        <end position="240"/>
    </location>
</feature>
<keyword evidence="4 8" id="KW-0547">Nucleotide-binding</keyword>
<dbReference type="SUPFAM" id="SSF53067">
    <property type="entry name" value="Actin-like ATPase domain"/>
    <property type="match status" value="2"/>
</dbReference>
<dbReference type="Pfam" id="PF00370">
    <property type="entry name" value="FGGY_N"/>
    <property type="match status" value="1"/>
</dbReference>
<accession>A0ABT5MQ69</accession>
<dbReference type="PANTHER" id="PTHR43095:SF6">
    <property type="entry name" value="XYLULOSE KINASE"/>
    <property type="match status" value="1"/>
</dbReference>
<dbReference type="InterPro" id="IPR000577">
    <property type="entry name" value="Carb_kinase_FGGY"/>
</dbReference>
<feature type="active site" description="Proton acceptor" evidence="8">
    <location>
        <position position="233"/>
    </location>
</feature>
<dbReference type="GO" id="GO:0004856">
    <property type="term" value="F:D-xylulokinase activity"/>
    <property type="evidence" value="ECO:0007669"/>
    <property type="project" value="UniProtKB-EC"/>
</dbReference>
<dbReference type="InterPro" id="IPR006000">
    <property type="entry name" value="Xylulokinase"/>
</dbReference>
<keyword evidence="7 8" id="KW-0119">Carbohydrate metabolism</keyword>
<evidence type="ECO:0000256" key="7">
    <source>
        <dbReference type="ARBA" id="ARBA00023277"/>
    </source>
</evidence>
<evidence type="ECO:0000313" key="13">
    <source>
        <dbReference type="Proteomes" id="UP001221909"/>
    </source>
</evidence>
<evidence type="ECO:0000256" key="2">
    <source>
        <dbReference type="ARBA" id="ARBA00022629"/>
    </source>
</evidence>
<gene>
    <name evidence="8 9 12" type="primary">xylB</name>
    <name evidence="12" type="ORF">PTQ27_07580</name>
</gene>
<feature type="domain" description="Carbohydrate kinase FGGY C-terminal" evidence="11">
    <location>
        <begin position="249"/>
        <end position="434"/>
    </location>
</feature>
<keyword evidence="6 8" id="KW-0067">ATP-binding</keyword>
<dbReference type="InterPro" id="IPR050406">
    <property type="entry name" value="FGGY_Carb_Kinase"/>
</dbReference>
<keyword evidence="3 8" id="KW-0808">Transferase</keyword>
<evidence type="ECO:0000256" key="8">
    <source>
        <dbReference type="HAMAP-Rule" id="MF_02220"/>
    </source>
</evidence>
<proteinExistence type="inferred from homology"/>
<comment type="similarity">
    <text evidence="1 8 9">Belongs to the FGGY kinase family.</text>
</comment>
<dbReference type="InterPro" id="IPR018483">
    <property type="entry name" value="Carb_kinase_FGGY_CS"/>
</dbReference>
<dbReference type="Proteomes" id="UP001221909">
    <property type="component" value="Unassembled WGS sequence"/>
</dbReference>
<dbReference type="CDD" id="cd07808">
    <property type="entry name" value="ASKHA_NBD_FGGY_EcXK-like"/>
    <property type="match status" value="1"/>
</dbReference>
<evidence type="ECO:0000256" key="9">
    <source>
        <dbReference type="RuleBase" id="RU364073"/>
    </source>
</evidence>
<evidence type="ECO:0000256" key="5">
    <source>
        <dbReference type="ARBA" id="ARBA00022777"/>
    </source>
</evidence>
<dbReference type="Gene3D" id="3.30.420.40">
    <property type="match status" value="2"/>
</dbReference>
<feature type="binding site" evidence="8">
    <location>
        <begin position="77"/>
        <end position="78"/>
    </location>
    <ligand>
        <name>substrate</name>
    </ligand>
</feature>
<comment type="caution">
    <text evidence="12">The sequence shown here is derived from an EMBL/GenBank/DDBJ whole genome shotgun (WGS) entry which is preliminary data.</text>
</comment>
<evidence type="ECO:0000256" key="4">
    <source>
        <dbReference type="ARBA" id="ARBA00022741"/>
    </source>
</evidence>
<evidence type="ECO:0000313" key="12">
    <source>
        <dbReference type="EMBL" id="MDD0824320.1"/>
    </source>
</evidence>
<protein>
    <recommendedName>
        <fullName evidence="8 9">Xylulose kinase</fullName>
        <shortName evidence="8 9">Xylulokinase</shortName>
        <ecNumber evidence="8 9">2.7.1.17</ecNumber>
    </recommendedName>
</protein>